<name>A0A1V1P0G7_9BACT</name>
<reference evidence="2" key="1">
    <citation type="submission" date="2012-11" db="EMBL/GenBank/DDBJ databases">
        <authorList>
            <person name="Lucero-Rivera Y.E."/>
            <person name="Tovar-Ramirez D."/>
        </authorList>
    </citation>
    <scope>NUCLEOTIDE SEQUENCE [LARGE SCALE GENOMIC DNA]</scope>
    <source>
        <strain evidence="2">Araruama</strain>
    </source>
</reference>
<dbReference type="Gene3D" id="3.40.50.300">
    <property type="entry name" value="P-loop containing nucleotide triphosphate hydrolases"/>
    <property type="match status" value="2"/>
</dbReference>
<gene>
    <name evidence="1" type="ORF">OMM_04613</name>
</gene>
<dbReference type="SUPFAM" id="SSF52540">
    <property type="entry name" value="P-loop containing nucleoside triphosphate hydrolases"/>
    <property type="match status" value="1"/>
</dbReference>
<evidence type="ECO:0000313" key="1">
    <source>
        <dbReference type="EMBL" id="ETR68359.1"/>
    </source>
</evidence>
<proteinExistence type="predicted"/>
<dbReference type="EMBL" id="ATBP01000984">
    <property type="protein sequence ID" value="ETR68359.1"/>
    <property type="molecule type" value="Genomic_DNA"/>
</dbReference>
<comment type="caution">
    <text evidence="1">The sequence shown here is derived from an EMBL/GenBank/DDBJ whole genome shotgun (WGS) entry which is preliminary data.</text>
</comment>
<protein>
    <submittedName>
        <fullName evidence="1">Uncharacterized protein</fullName>
    </submittedName>
</protein>
<dbReference type="Gene3D" id="2.30.30.940">
    <property type="match status" value="1"/>
</dbReference>
<dbReference type="Proteomes" id="UP000189670">
    <property type="component" value="Unassembled WGS sequence"/>
</dbReference>
<accession>A0A1V1P0G7</accession>
<evidence type="ECO:0000313" key="2">
    <source>
        <dbReference type="Proteomes" id="UP000189670"/>
    </source>
</evidence>
<dbReference type="AlphaFoldDB" id="A0A1V1P0G7"/>
<sequence>MIALAITGKAAEEIESKSEIPSQTIDSFLRSDVSTDTSPKIIVIDEVGMLGSEKFSDLIDRAEKENASIVCIGDKNQLLPISAGKIHRDIQEMGIPVVLMDEVLRQETPEMEKLVNDIVNYQNLDDPNGITTAISDLYRQGRFIEIKDDNERIRSMTEMFMSHQDRDNTLIVTGLNNDRRQINETIFNEMQDQGVINKKTVRIEIKVPVPIVGVKKYFSSSYELGNYAYVERIGKDLGLDLKPGQEIKIIGADHSANTIIAQSKGKRYRIDCKRDIDLSVYKIEEREFAVGAQIVMTKNDKKFKVKNGLKGKITNIYESGVFQVEIPSQNRFIDLKPDQYSWFDLGWAVTPYKAQGVDANHIIHNANTETSWIHTTEEFYLAASRGKQSYTLFADSSDIVSCFERAQSKESTINTHQTSYPKSKHEYAQRAWENFKYNLSHYGVDQIRAKDLLDPMSNQVLLQMGGLDQARVWKIDHLKENEFIQKYKELSEQGRVFVVEPNRLSLDPVKEKDMGEIVFGGASFVQFKSADDAWNELKSGFQSPGIDKFSEFQQDENIRLVVNKMGGWGNIRMWKAAALESGSKQERGFKEIYKSIELKPGQISWKDVQYNKPVSVSYQESQKRVTSVDIKQFEEIRKARGVWLSMPLTEKQLYMSKVSSETDAYKIFLNEYMMKSEPPQMIQQPQIYQGMRM</sequence>
<organism evidence="1 2">
    <name type="scientific">Candidatus Magnetoglobus multicellularis str. Araruama</name>
    <dbReference type="NCBI Taxonomy" id="890399"/>
    <lineage>
        <taxon>Bacteria</taxon>
        <taxon>Pseudomonadati</taxon>
        <taxon>Thermodesulfobacteriota</taxon>
        <taxon>Desulfobacteria</taxon>
        <taxon>Desulfobacterales</taxon>
        <taxon>Desulfobacteraceae</taxon>
        <taxon>Candidatus Magnetoglobus</taxon>
    </lineage>
</organism>
<dbReference type="InterPro" id="IPR027417">
    <property type="entry name" value="P-loop_NTPase"/>
</dbReference>
<dbReference type="Pfam" id="PF13604">
    <property type="entry name" value="AAA_30"/>
    <property type="match status" value="1"/>
</dbReference>